<comment type="similarity">
    <text evidence="2">Belongs to the acyl-CoA dehydrogenase family.</text>
</comment>
<dbReference type="Gene3D" id="2.40.110.10">
    <property type="entry name" value="Butyryl-CoA Dehydrogenase, subunit A, domain 2"/>
    <property type="match status" value="1"/>
</dbReference>
<evidence type="ECO:0000256" key="5">
    <source>
        <dbReference type="ARBA" id="ARBA00023002"/>
    </source>
</evidence>
<dbReference type="SUPFAM" id="SSF56645">
    <property type="entry name" value="Acyl-CoA dehydrogenase NM domain-like"/>
    <property type="match status" value="2"/>
</dbReference>
<keyword evidence="3" id="KW-0285">Flavoprotein</keyword>
<feature type="domain" description="Acyl-CoA dehydrogenase/oxidase N-terminal" evidence="8">
    <location>
        <begin position="363"/>
        <end position="452"/>
    </location>
</feature>
<evidence type="ECO:0000256" key="4">
    <source>
        <dbReference type="ARBA" id="ARBA00022827"/>
    </source>
</evidence>
<accession>A0ABU5YXM6</accession>
<sequence>MTTETSAADQLAARGLVRDWAAASGSAEAIRAVELGEPDAWQPVFGRLAELGLFGVAVAEEHGGAGGRIEDLCAMVDEAAKALVPGPVASTALATLVITDPALAEALANGERVAGVAITDAALSFDAAAGKVSGTAERVLGATADGLLLLPADESWVLVDARTDGVKVEPLTATDFSRPLAKVTLSDAPATVLDSPVRNLAVTLLSAEAAGVARWALDTAVEYAKVREQFGKPIGSFQAIKHLCAEMLCRAEQAAVAAADVARAAADPDDQQFSIAAAVAAAICIDAAKANAKDCIQVLGGIGITWEHDAHLYLRRAYGIGQALGGAEHWLRRVAALTRAGVRRRLEVDLGDDAATADLRPAIAAEAARIAGLPAEQRQPALAESGLLAPHWPVPYGRAAGAGEQLVIDQELAAAGVERPDLVIGWWAAPTILEHGTPAQIERFIPATLTGEIFWCQLFSEPGAGSDLAALRTKAVKVDGGWRLTGQKVWTSRADDSQWGICLARTDADAPKHKGITYFLLDMTAEGIDIRPLREITGDALFNEVFLDDVFVPDEMVVGNVNDGWRLARTTLANERVAIAGGTALGNPMEELLKALANRESDTAADDRLARLIIAAQAGSLLDQRIAQLAVGGQDPGSESSVRKLIGVRYRQELAEYRMDVTAGAGAVAGREVHDFLNTRCLSIAGGTEQILLTLAAERLLGLPRG</sequence>
<evidence type="ECO:0000259" key="8">
    <source>
        <dbReference type="Pfam" id="PF02771"/>
    </source>
</evidence>
<dbReference type="Gene3D" id="1.10.540.10">
    <property type="entry name" value="Acyl-CoA dehydrogenase/oxidase, N-terminal domain"/>
    <property type="match status" value="2"/>
</dbReference>
<keyword evidence="10" id="KW-1185">Reference proteome</keyword>
<dbReference type="Proteomes" id="UP001299283">
    <property type="component" value="Unassembled WGS sequence"/>
</dbReference>
<dbReference type="Pfam" id="PF02770">
    <property type="entry name" value="Acyl-CoA_dh_M"/>
    <property type="match status" value="1"/>
</dbReference>
<comment type="cofactor">
    <cofactor evidence="1">
        <name>FAD</name>
        <dbReference type="ChEBI" id="CHEBI:57692"/>
    </cofactor>
</comment>
<organism evidence="9 10">
    <name type="scientific">[Mycobacterium] vasticus</name>
    <dbReference type="NCBI Taxonomy" id="2875777"/>
    <lineage>
        <taxon>Bacteria</taxon>
        <taxon>Bacillati</taxon>
        <taxon>Actinomycetota</taxon>
        <taxon>Actinomycetes</taxon>
        <taxon>Mycobacteriales</taxon>
        <taxon>Mycobacteriaceae</taxon>
        <taxon>Mycolicibacter</taxon>
    </lineage>
</organism>
<dbReference type="PANTHER" id="PTHR43292:SF4">
    <property type="entry name" value="ACYL-COA DEHYDROGENASE FADE34"/>
    <property type="match status" value="1"/>
</dbReference>
<evidence type="ECO:0000256" key="1">
    <source>
        <dbReference type="ARBA" id="ARBA00001974"/>
    </source>
</evidence>
<evidence type="ECO:0000259" key="7">
    <source>
        <dbReference type="Pfam" id="PF02770"/>
    </source>
</evidence>
<dbReference type="SUPFAM" id="SSF47203">
    <property type="entry name" value="Acyl-CoA dehydrogenase C-terminal domain-like"/>
    <property type="match status" value="2"/>
</dbReference>
<reference evidence="9 10" key="1">
    <citation type="submission" date="2023-12" db="EMBL/GenBank/DDBJ databases">
        <title>Description of new species of Mycobacterium terrae complex isolated from sewage at the Sao Paulo Zoological Park Foundation in Brazil.</title>
        <authorList>
            <person name="Romagnoli C.L."/>
            <person name="Conceicao E.C."/>
            <person name="Machado E."/>
            <person name="Barreto L.B.P.F."/>
            <person name="Sharma A."/>
            <person name="Silva N.M."/>
            <person name="Marques L.E."/>
            <person name="Juliana M.A."/>
            <person name="Lourenco M.C.S."/>
            <person name="Digiampietri L.A."/>
            <person name="Suffys P.N."/>
            <person name="Viana-Niero C."/>
        </authorList>
    </citation>
    <scope>NUCLEOTIDE SEQUENCE [LARGE SCALE GENOMIC DNA]</scope>
    <source>
        <strain evidence="9 10">MYC017</strain>
    </source>
</reference>
<dbReference type="Pfam" id="PF02771">
    <property type="entry name" value="Acyl-CoA_dh_N"/>
    <property type="match status" value="2"/>
</dbReference>
<feature type="domain" description="Acyl-CoA oxidase/dehydrogenase middle" evidence="7">
    <location>
        <begin position="456"/>
        <end position="550"/>
    </location>
</feature>
<keyword evidence="5" id="KW-0560">Oxidoreductase</keyword>
<evidence type="ECO:0000259" key="6">
    <source>
        <dbReference type="Pfam" id="PF00441"/>
    </source>
</evidence>
<dbReference type="RefSeq" id="WP_225399901.1">
    <property type="nucleotide sequence ID" value="NZ_JAYJJQ010000008.1"/>
</dbReference>
<evidence type="ECO:0000256" key="2">
    <source>
        <dbReference type="ARBA" id="ARBA00009347"/>
    </source>
</evidence>
<evidence type="ECO:0000313" key="9">
    <source>
        <dbReference type="EMBL" id="MEB3069616.1"/>
    </source>
</evidence>
<dbReference type="InterPro" id="IPR009100">
    <property type="entry name" value="AcylCoA_DH/oxidase_NM_dom_sf"/>
</dbReference>
<comment type="caution">
    <text evidence="9">The sequence shown here is derived from an EMBL/GenBank/DDBJ whole genome shotgun (WGS) entry which is preliminary data.</text>
</comment>
<feature type="domain" description="Acyl-CoA dehydrogenase/oxidase N-terminal" evidence="8">
    <location>
        <begin position="9"/>
        <end position="91"/>
    </location>
</feature>
<dbReference type="InterPro" id="IPR037069">
    <property type="entry name" value="AcylCoA_DH/ox_N_sf"/>
</dbReference>
<evidence type="ECO:0000313" key="10">
    <source>
        <dbReference type="Proteomes" id="UP001299283"/>
    </source>
</evidence>
<dbReference type="InterPro" id="IPR046373">
    <property type="entry name" value="Acyl-CoA_Oxase/DH_mid-dom_sf"/>
</dbReference>
<dbReference type="InterPro" id="IPR009075">
    <property type="entry name" value="AcylCo_DH/oxidase_C"/>
</dbReference>
<dbReference type="InterPro" id="IPR013786">
    <property type="entry name" value="AcylCoA_DH/ox_N"/>
</dbReference>
<dbReference type="InterPro" id="IPR036250">
    <property type="entry name" value="AcylCo_DH-like_C"/>
</dbReference>
<dbReference type="InterPro" id="IPR006091">
    <property type="entry name" value="Acyl-CoA_Oxase/DH_mid-dom"/>
</dbReference>
<evidence type="ECO:0000256" key="3">
    <source>
        <dbReference type="ARBA" id="ARBA00022630"/>
    </source>
</evidence>
<name>A0ABU5YXM6_9MYCO</name>
<keyword evidence="4" id="KW-0274">FAD</keyword>
<dbReference type="InterPro" id="IPR052161">
    <property type="entry name" value="Mycobact_Acyl-CoA_DH"/>
</dbReference>
<dbReference type="PANTHER" id="PTHR43292">
    <property type="entry name" value="ACYL-COA DEHYDROGENASE"/>
    <property type="match status" value="1"/>
</dbReference>
<feature type="domain" description="Acyl-CoA dehydrogenase/oxidase C-terminal" evidence="6">
    <location>
        <begin position="205"/>
        <end position="331"/>
    </location>
</feature>
<gene>
    <name evidence="9" type="ORF">K5L39_10510</name>
</gene>
<dbReference type="EMBL" id="JAYJJQ010000008">
    <property type="protein sequence ID" value="MEB3069616.1"/>
    <property type="molecule type" value="Genomic_DNA"/>
</dbReference>
<dbReference type="Pfam" id="PF00441">
    <property type="entry name" value="Acyl-CoA_dh_1"/>
    <property type="match status" value="2"/>
</dbReference>
<protein>
    <submittedName>
        <fullName evidence="9">Acyl-CoA dehydrogenase</fullName>
    </submittedName>
</protein>
<proteinExistence type="inferred from homology"/>
<feature type="domain" description="Acyl-CoA dehydrogenase/oxidase C-terminal" evidence="6">
    <location>
        <begin position="562"/>
        <end position="701"/>
    </location>
</feature>
<dbReference type="Gene3D" id="1.20.140.10">
    <property type="entry name" value="Butyryl-CoA Dehydrogenase, subunit A, domain 3"/>
    <property type="match status" value="2"/>
</dbReference>